<organism evidence="1">
    <name type="scientific">viral metagenome</name>
    <dbReference type="NCBI Taxonomy" id="1070528"/>
    <lineage>
        <taxon>unclassified sequences</taxon>
        <taxon>metagenomes</taxon>
        <taxon>organismal metagenomes</taxon>
    </lineage>
</organism>
<reference evidence="1" key="1">
    <citation type="journal article" date="2020" name="Nature">
        <title>Giant virus diversity and host interactions through global metagenomics.</title>
        <authorList>
            <person name="Schulz F."/>
            <person name="Roux S."/>
            <person name="Paez-Espino D."/>
            <person name="Jungbluth S."/>
            <person name="Walsh D.A."/>
            <person name="Denef V.J."/>
            <person name="McMahon K.D."/>
            <person name="Konstantinidis K.T."/>
            <person name="Eloe-Fadrosh E.A."/>
            <person name="Kyrpides N.C."/>
            <person name="Woyke T."/>
        </authorList>
    </citation>
    <scope>NUCLEOTIDE SEQUENCE</scope>
    <source>
        <strain evidence="1">GVMAG-M-3300010354-11</strain>
    </source>
</reference>
<proteinExistence type="predicted"/>
<evidence type="ECO:0000313" key="1">
    <source>
        <dbReference type="EMBL" id="QHS90742.1"/>
    </source>
</evidence>
<name>A0A6C0BFI5_9ZZZZ</name>
<dbReference type="EMBL" id="MN739144">
    <property type="protein sequence ID" value="QHS90742.1"/>
    <property type="molecule type" value="Genomic_DNA"/>
</dbReference>
<protein>
    <submittedName>
        <fullName evidence="1">Uncharacterized protein</fullName>
    </submittedName>
</protein>
<dbReference type="AlphaFoldDB" id="A0A6C0BFI5"/>
<sequence length="43" mass="4780">MAYATLQILSNIIAWISDGTHLSEIASDVHDLTECIDRVSEFT</sequence>
<accession>A0A6C0BFI5</accession>